<feature type="transmembrane region" description="Helical" evidence="1">
    <location>
        <begin position="111"/>
        <end position="129"/>
    </location>
</feature>
<feature type="transmembrane region" description="Helical" evidence="1">
    <location>
        <begin position="258"/>
        <end position="277"/>
    </location>
</feature>
<evidence type="ECO:0000313" key="3">
    <source>
        <dbReference type="EMBL" id="RDB31003.1"/>
    </source>
</evidence>
<dbReference type="AlphaFoldDB" id="A0A369KGU6"/>
<reference evidence="3" key="1">
    <citation type="submission" date="2018-04" db="EMBL/GenBank/DDBJ databases">
        <title>Whole genome sequencing of Hypsizygus marmoreus.</title>
        <authorList>
            <person name="Choi I.-G."/>
            <person name="Min B."/>
            <person name="Kim J.-G."/>
            <person name="Kim S."/>
            <person name="Oh Y.-L."/>
            <person name="Kong W.-S."/>
            <person name="Park H."/>
            <person name="Jeong J."/>
            <person name="Song E.-S."/>
        </authorList>
    </citation>
    <scope>NUCLEOTIDE SEQUENCE [LARGE SCALE GENOMIC DNA]</scope>
    <source>
        <strain evidence="3">51987-8</strain>
    </source>
</reference>
<keyword evidence="4" id="KW-1185">Reference proteome</keyword>
<evidence type="ECO:0000259" key="2">
    <source>
        <dbReference type="Pfam" id="PF20151"/>
    </source>
</evidence>
<name>A0A369KGU6_HYPMA</name>
<feature type="transmembrane region" description="Helical" evidence="1">
    <location>
        <begin position="231"/>
        <end position="252"/>
    </location>
</feature>
<evidence type="ECO:0000256" key="1">
    <source>
        <dbReference type="SAM" id="Phobius"/>
    </source>
</evidence>
<dbReference type="OrthoDB" id="3261349at2759"/>
<proteinExistence type="predicted"/>
<comment type="caution">
    <text evidence="3">The sequence shown here is derived from an EMBL/GenBank/DDBJ whole genome shotgun (WGS) entry which is preliminary data.</text>
</comment>
<dbReference type="Proteomes" id="UP000076154">
    <property type="component" value="Unassembled WGS sequence"/>
</dbReference>
<dbReference type="InParanoid" id="A0A369KGU6"/>
<accession>A0A369KGU6</accession>
<keyword evidence="1" id="KW-0472">Membrane</keyword>
<dbReference type="InterPro" id="IPR045340">
    <property type="entry name" value="DUF6533"/>
</dbReference>
<gene>
    <name evidence="3" type="ORF">Hypma_000082</name>
</gene>
<feature type="transmembrane region" description="Helical" evidence="1">
    <location>
        <begin position="191"/>
        <end position="210"/>
    </location>
</feature>
<feature type="domain" description="DUF6533" evidence="2">
    <location>
        <begin position="19"/>
        <end position="65"/>
    </location>
</feature>
<dbReference type="Pfam" id="PF20151">
    <property type="entry name" value="DUF6533"/>
    <property type="match status" value="1"/>
</dbReference>
<feature type="transmembrane region" description="Helical" evidence="1">
    <location>
        <begin position="141"/>
        <end position="161"/>
    </location>
</feature>
<keyword evidence="1" id="KW-0812">Transmembrane</keyword>
<protein>
    <recommendedName>
        <fullName evidence="2">DUF6533 domain-containing protein</fullName>
    </recommendedName>
</protein>
<keyword evidence="1" id="KW-1133">Transmembrane helix</keyword>
<feature type="transmembrane region" description="Helical" evidence="1">
    <location>
        <begin position="57"/>
        <end position="76"/>
    </location>
</feature>
<organism evidence="3 4">
    <name type="scientific">Hypsizygus marmoreus</name>
    <name type="common">White beech mushroom</name>
    <name type="synonym">Agaricus marmoreus</name>
    <dbReference type="NCBI Taxonomy" id="39966"/>
    <lineage>
        <taxon>Eukaryota</taxon>
        <taxon>Fungi</taxon>
        <taxon>Dikarya</taxon>
        <taxon>Basidiomycota</taxon>
        <taxon>Agaricomycotina</taxon>
        <taxon>Agaricomycetes</taxon>
        <taxon>Agaricomycetidae</taxon>
        <taxon>Agaricales</taxon>
        <taxon>Tricholomatineae</taxon>
        <taxon>Lyophyllaceae</taxon>
        <taxon>Hypsizygus</taxon>
    </lineage>
</organism>
<evidence type="ECO:0000313" key="4">
    <source>
        <dbReference type="Proteomes" id="UP000076154"/>
    </source>
</evidence>
<sequence>MLNTATAISIQTQLNHCNYINLVSFVILYYDYALTLPAEVERFWASKSVSWASGFFYVNRYLVIFGHIPVMVQYYWDSRHKSTKMYVPASYRHNSRIECDCGHRCPSLSSFHQYLAVIIQVVVGLTLIMRTYALYDRNLKVLLFICTAALAVIIFGTWSVAAGSHGQPGDLVLPDIGCVPPTNQADANRLAAAWTGNLLFDVMIFVMTVYKSLKRSRGRDWTLIHVLLRDGAIYFGIMAIVGLGNIISFHFSPEYERGFITTFANIISSTMLSRLMLNLRDPDLVTRNFGIQPDSATAGPTTTNYPVLSTVLEFNTITEVSVVSQGQASTSSSV</sequence>
<dbReference type="EMBL" id="LUEZ02000002">
    <property type="protein sequence ID" value="RDB31003.1"/>
    <property type="molecule type" value="Genomic_DNA"/>
</dbReference>